<reference evidence="2" key="1">
    <citation type="journal article" date="2023" name="Mol. Ecol. Resour.">
        <title>Chromosome-level genome assembly of a triploid poplar Populus alba 'Berolinensis'.</title>
        <authorList>
            <person name="Chen S."/>
            <person name="Yu Y."/>
            <person name="Wang X."/>
            <person name="Wang S."/>
            <person name="Zhang T."/>
            <person name="Zhou Y."/>
            <person name="He R."/>
            <person name="Meng N."/>
            <person name="Wang Y."/>
            <person name="Liu W."/>
            <person name="Liu Z."/>
            <person name="Liu J."/>
            <person name="Guo Q."/>
            <person name="Huang H."/>
            <person name="Sederoff R.R."/>
            <person name="Wang G."/>
            <person name="Qu G."/>
            <person name="Chen S."/>
        </authorList>
    </citation>
    <scope>NUCLEOTIDE SEQUENCE</scope>
    <source>
        <strain evidence="2">SC-2020</strain>
    </source>
</reference>
<comment type="caution">
    <text evidence="2">The sequence shown here is derived from an EMBL/GenBank/DDBJ whole genome shotgun (WGS) entry which is preliminary data.</text>
</comment>
<evidence type="ECO:0000256" key="1">
    <source>
        <dbReference type="SAM" id="Phobius"/>
    </source>
</evidence>
<keyword evidence="1" id="KW-0812">Transmembrane</keyword>
<evidence type="ECO:0000313" key="2">
    <source>
        <dbReference type="EMBL" id="KAJ6998677.1"/>
    </source>
</evidence>
<gene>
    <name evidence="2" type="ORF">NC653_014751</name>
</gene>
<keyword evidence="3" id="KW-1185">Reference proteome</keyword>
<dbReference type="AlphaFoldDB" id="A0AAD6QZB6"/>
<accession>A0AAD6QZB6</accession>
<proteinExistence type="predicted"/>
<evidence type="ECO:0000313" key="3">
    <source>
        <dbReference type="Proteomes" id="UP001164929"/>
    </source>
</evidence>
<name>A0AAD6QZB6_9ROSI</name>
<dbReference type="EMBL" id="JAQIZT010000005">
    <property type="protein sequence ID" value="KAJ6998677.1"/>
    <property type="molecule type" value="Genomic_DNA"/>
</dbReference>
<organism evidence="2 3">
    <name type="scientific">Populus alba x Populus x berolinensis</name>
    <dbReference type="NCBI Taxonomy" id="444605"/>
    <lineage>
        <taxon>Eukaryota</taxon>
        <taxon>Viridiplantae</taxon>
        <taxon>Streptophyta</taxon>
        <taxon>Embryophyta</taxon>
        <taxon>Tracheophyta</taxon>
        <taxon>Spermatophyta</taxon>
        <taxon>Magnoliopsida</taxon>
        <taxon>eudicotyledons</taxon>
        <taxon>Gunneridae</taxon>
        <taxon>Pentapetalae</taxon>
        <taxon>rosids</taxon>
        <taxon>fabids</taxon>
        <taxon>Malpighiales</taxon>
        <taxon>Salicaceae</taxon>
        <taxon>Saliceae</taxon>
        <taxon>Populus</taxon>
    </lineage>
</organism>
<dbReference type="Proteomes" id="UP001164929">
    <property type="component" value="Chromosome 5"/>
</dbReference>
<keyword evidence="1" id="KW-0472">Membrane</keyword>
<keyword evidence="1" id="KW-1133">Transmembrane helix</keyword>
<feature type="transmembrane region" description="Helical" evidence="1">
    <location>
        <begin position="6"/>
        <end position="25"/>
    </location>
</feature>
<protein>
    <submittedName>
        <fullName evidence="2">Uncharacterized protein</fullName>
    </submittedName>
</protein>
<sequence>MDDLATIIALYSSINLILVVTKLILCSRLSGSSNGAAAIKKTENGDFPEKN</sequence>